<dbReference type="CDD" id="cd00144">
    <property type="entry name" value="MPP_PPP_family"/>
    <property type="match status" value="1"/>
</dbReference>
<evidence type="ECO:0000313" key="3">
    <source>
        <dbReference type="Proteomes" id="UP001333818"/>
    </source>
</evidence>
<dbReference type="InterPro" id="IPR050126">
    <property type="entry name" value="Ap4A_hydrolase"/>
</dbReference>
<comment type="caution">
    <text evidence="2">The sequence shown here is derived from an EMBL/GenBank/DDBJ whole genome shotgun (WGS) entry which is preliminary data.</text>
</comment>
<name>A0AAW9QAJ6_9CYAN</name>
<protein>
    <submittedName>
        <fullName evidence="2">Metallophosphoesterase family protein</fullName>
        <ecNumber evidence="2">3.1.-.-</ecNumber>
    </submittedName>
</protein>
<dbReference type="EC" id="3.1.-.-" evidence="2"/>
<dbReference type="PANTHER" id="PTHR42850">
    <property type="entry name" value="METALLOPHOSPHOESTERASE"/>
    <property type="match status" value="1"/>
</dbReference>
<reference evidence="2" key="1">
    <citation type="submission" date="2024-01" db="EMBL/GenBank/DDBJ databases">
        <title>Bank of Algae and Cyanobacteria of the Azores (BACA) strain genomes.</title>
        <authorList>
            <person name="Luz R."/>
            <person name="Cordeiro R."/>
            <person name="Fonseca A."/>
            <person name="Goncalves V."/>
        </authorList>
    </citation>
    <scope>NUCLEOTIDE SEQUENCE</scope>
    <source>
        <strain evidence="2">BACA0141</strain>
    </source>
</reference>
<keyword evidence="3" id="KW-1185">Reference proteome</keyword>
<dbReference type="Gene3D" id="3.60.21.10">
    <property type="match status" value="1"/>
</dbReference>
<sequence length="248" mass="28150">MSRFVIGDVHGQYDGLMMLVKQINLKPTDQLFFLGDLIDRGTQSSAVVAWVMKQGHFCLKGNHEQMCIEAFAAPDTSTVWNGWLVNGGMRTLESYGEAGMLDEHLDWMSNLPLYLDLGDVWLVHAGLNPYLAIEEQGEEEFCWIRERFHRSTEPYFPNKTIITGHTITFIFPEVDPGQLALGIGWLDIDTGAYHPKSGWLTALDIDRAIVHQINVFTRAVRSLPLSEIAVPVKPIEERQPVKRKWAWA</sequence>
<dbReference type="Pfam" id="PF00149">
    <property type="entry name" value="Metallophos"/>
    <property type="match status" value="1"/>
</dbReference>
<keyword evidence="2" id="KW-0378">Hydrolase</keyword>
<dbReference type="RefSeq" id="WP_330485977.1">
    <property type="nucleotide sequence ID" value="NZ_JAZBJZ010000141.1"/>
</dbReference>
<dbReference type="GO" id="GO:0016791">
    <property type="term" value="F:phosphatase activity"/>
    <property type="evidence" value="ECO:0007669"/>
    <property type="project" value="TreeGrafter"/>
</dbReference>
<dbReference type="GO" id="GO:0005737">
    <property type="term" value="C:cytoplasm"/>
    <property type="evidence" value="ECO:0007669"/>
    <property type="project" value="TreeGrafter"/>
</dbReference>
<dbReference type="EMBL" id="JAZBJZ010000141">
    <property type="protein sequence ID" value="MEE3719541.1"/>
    <property type="molecule type" value="Genomic_DNA"/>
</dbReference>
<dbReference type="SUPFAM" id="SSF56300">
    <property type="entry name" value="Metallo-dependent phosphatases"/>
    <property type="match status" value="1"/>
</dbReference>
<dbReference type="InterPro" id="IPR029052">
    <property type="entry name" value="Metallo-depent_PP-like"/>
</dbReference>
<dbReference type="GO" id="GO:0110154">
    <property type="term" value="P:RNA decapping"/>
    <property type="evidence" value="ECO:0007669"/>
    <property type="project" value="TreeGrafter"/>
</dbReference>
<gene>
    <name evidence="2" type="ORF">V2H45_22615</name>
</gene>
<evidence type="ECO:0000259" key="1">
    <source>
        <dbReference type="Pfam" id="PF00149"/>
    </source>
</evidence>
<proteinExistence type="predicted"/>
<accession>A0AAW9QAJ6</accession>
<feature type="domain" description="Calcineurin-like phosphoesterase" evidence="1">
    <location>
        <begin position="4"/>
        <end position="146"/>
    </location>
</feature>
<dbReference type="InterPro" id="IPR004843">
    <property type="entry name" value="Calcineurin-like_PHP"/>
</dbReference>
<evidence type="ECO:0000313" key="2">
    <source>
        <dbReference type="EMBL" id="MEE3719541.1"/>
    </source>
</evidence>
<dbReference type="Proteomes" id="UP001333818">
    <property type="component" value="Unassembled WGS sequence"/>
</dbReference>
<dbReference type="AlphaFoldDB" id="A0AAW9QAJ6"/>
<organism evidence="2 3">
    <name type="scientific">Tumidithrix elongata BACA0141</name>
    <dbReference type="NCBI Taxonomy" id="2716417"/>
    <lineage>
        <taxon>Bacteria</taxon>
        <taxon>Bacillati</taxon>
        <taxon>Cyanobacteriota</taxon>
        <taxon>Cyanophyceae</taxon>
        <taxon>Pseudanabaenales</taxon>
        <taxon>Pseudanabaenaceae</taxon>
        <taxon>Tumidithrix</taxon>
        <taxon>Tumidithrix elongata</taxon>
    </lineage>
</organism>
<dbReference type="GO" id="GO:0008803">
    <property type="term" value="F:bis(5'-nucleosyl)-tetraphosphatase (symmetrical) activity"/>
    <property type="evidence" value="ECO:0007669"/>
    <property type="project" value="TreeGrafter"/>
</dbReference>
<dbReference type="PANTHER" id="PTHR42850:SF4">
    <property type="entry name" value="ZINC-DEPENDENT ENDOPOLYPHOSPHATASE"/>
    <property type="match status" value="1"/>
</dbReference>